<evidence type="ECO:0000256" key="1">
    <source>
        <dbReference type="SAM" id="Phobius"/>
    </source>
</evidence>
<evidence type="ECO:0000313" key="2">
    <source>
        <dbReference type="EMBL" id="KGN43428.1"/>
    </source>
</evidence>
<dbReference type="AlphaFoldDB" id="A0A0A0K1U7"/>
<keyword evidence="1" id="KW-0472">Membrane</keyword>
<reference evidence="2 3" key="3">
    <citation type="journal article" date="2010" name="BMC Genomics">
        <title>Transcriptome sequencing and comparative analysis of cucumber flowers with different sex types.</title>
        <authorList>
            <person name="Guo S."/>
            <person name="Zheng Y."/>
            <person name="Joung J.G."/>
            <person name="Liu S."/>
            <person name="Zhang Z."/>
            <person name="Crasta O.R."/>
            <person name="Sobral B.W."/>
            <person name="Xu Y."/>
            <person name="Huang S."/>
            <person name="Fei Z."/>
        </authorList>
    </citation>
    <scope>NUCLEOTIDE SEQUENCE [LARGE SCALE GENOMIC DNA]</scope>
    <source>
        <strain evidence="3">cv. 9930</strain>
    </source>
</reference>
<protein>
    <submittedName>
        <fullName evidence="2">Uncharacterized protein</fullName>
    </submittedName>
</protein>
<keyword evidence="1" id="KW-1133">Transmembrane helix</keyword>
<dbReference type="Proteomes" id="UP000029981">
    <property type="component" value="Chromosome 7"/>
</dbReference>
<dbReference type="EMBL" id="CM002928">
    <property type="protein sequence ID" value="KGN43428.1"/>
    <property type="molecule type" value="Genomic_DNA"/>
</dbReference>
<reference evidence="2 3" key="1">
    <citation type="journal article" date="2009" name="Nat. Genet.">
        <title>The genome of the cucumber, Cucumis sativus L.</title>
        <authorList>
            <person name="Huang S."/>
            <person name="Li R."/>
            <person name="Zhang Z."/>
            <person name="Li L."/>
            <person name="Gu X."/>
            <person name="Fan W."/>
            <person name="Lucas W.J."/>
            <person name="Wang X."/>
            <person name="Xie B."/>
            <person name="Ni P."/>
            <person name="Ren Y."/>
            <person name="Zhu H."/>
            <person name="Li J."/>
            <person name="Lin K."/>
            <person name="Jin W."/>
            <person name="Fei Z."/>
            <person name="Li G."/>
            <person name="Staub J."/>
            <person name="Kilian A."/>
            <person name="van der Vossen E.A."/>
            <person name="Wu Y."/>
            <person name="Guo J."/>
            <person name="He J."/>
            <person name="Jia Z."/>
            <person name="Ren Y."/>
            <person name="Tian G."/>
            <person name="Lu Y."/>
            <person name="Ruan J."/>
            <person name="Qian W."/>
            <person name="Wang M."/>
            <person name="Huang Q."/>
            <person name="Li B."/>
            <person name="Xuan Z."/>
            <person name="Cao J."/>
            <person name="Asan"/>
            <person name="Wu Z."/>
            <person name="Zhang J."/>
            <person name="Cai Q."/>
            <person name="Bai Y."/>
            <person name="Zhao B."/>
            <person name="Han Y."/>
            <person name="Li Y."/>
            <person name="Li X."/>
            <person name="Wang S."/>
            <person name="Shi Q."/>
            <person name="Liu S."/>
            <person name="Cho W.K."/>
            <person name="Kim J.Y."/>
            <person name="Xu Y."/>
            <person name="Heller-Uszynska K."/>
            <person name="Miao H."/>
            <person name="Cheng Z."/>
            <person name="Zhang S."/>
            <person name="Wu J."/>
            <person name="Yang Y."/>
            <person name="Kang H."/>
            <person name="Li M."/>
            <person name="Liang H."/>
            <person name="Ren X."/>
            <person name="Shi Z."/>
            <person name="Wen M."/>
            <person name="Jian M."/>
            <person name="Yang H."/>
            <person name="Zhang G."/>
            <person name="Yang Z."/>
            <person name="Chen R."/>
            <person name="Liu S."/>
            <person name="Li J."/>
            <person name="Ma L."/>
            <person name="Liu H."/>
            <person name="Zhou Y."/>
            <person name="Zhao J."/>
            <person name="Fang X."/>
            <person name="Li G."/>
            <person name="Fang L."/>
            <person name="Li Y."/>
            <person name="Liu D."/>
            <person name="Zheng H."/>
            <person name="Zhang Y."/>
            <person name="Qin N."/>
            <person name="Li Z."/>
            <person name="Yang G."/>
            <person name="Yang S."/>
            <person name="Bolund L."/>
            <person name="Kristiansen K."/>
            <person name="Zheng H."/>
            <person name="Li S."/>
            <person name="Zhang X."/>
            <person name="Yang H."/>
            <person name="Wang J."/>
            <person name="Sun R."/>
            <person name="Zhang B."/>
            <person name="Jiang S."/>
            <person name="Wang J."/>
            <person name="Du Y."/>
            <person name="Li S."/>
        </authorList>
    </citation>
    <scope>NUCLEOTIDE SEQUENCE [LARGE SCALE GENOMIC DNA]</scope>
    <source>
        <strain evidence="3">cv. 9930</strain>
    </source>
</reference>
<reference evidence="2 3" key="4">
    <citation type="journal article" date="2011" name="BMC Genomics">
        <title>RNA-Seq improves annotation of protein-coding genes in the cucumber genome.</title>
        <authorList>
            <person name="Li Z."/>
            <person name="Zhang Z."/>
            <person name="Yan P."/>
            <person name="Huang S."/>
            <person name="Fei Z."/>
            <person name="Lin K."/>
        </authorList>
    </citation>
    <scope>NUCLEOTIDE SEQUENCE [LARGE SCALE GENOMIC DNA]</scope>
    <source>
        <strain evidence="3">cv. 9930</strain>
    </source>
</reference>
<keyword evidence="1" id="KW-0812">Transmembrane</keyword>
<reference evidence="2 3" key="2">
    <citation type="journal article" date="2009" name="PLoS ONE">
        <title>An integrated genetic and cytogenetic map of the cucumber genome.</title>
        <authorList>
            <person name="Ren Y."/>
            <person name="Zhang Z."/>
            <person name="Liu J."/>
            <person name="Staub J.E."/>
            <person name="Han Y."/>
            <person name="Cheng Z."/>
            <person name="Li X."/>
            <person name="Lu J."/>
            <person name="Miao H."/>
            <person name="Kang H."/>
            <person name="Xie B."/>
            <person name="Gu X."/>
            <person name="Wang X."/>
            <person name="Du Y."/>
            <person name="Jin W."/>
            <person name="Huang S."/>
        </authorList>
    </citation>
    <scope>NUCLEOTIDE SEQUENCE [LARGE SCALE GENOMIC DNA]</scope>
    <source>
        <strain evidence="3">cv. 9930</strain>
    </source>
</reference>
<keyword evidence="3" id="KW-1185">Reference proteome</keyword>
<organism evidence="2 3">
    <name type="scientific">Cucumis sativus</name>
    <name type="common">Cucumber</name>
    <dbReference type="NCBI Taxonomy" id="3659"/>
    <lineage>
        <taxon>Eukaryota</taxon>
        <taxon>Viridiplantae</taxon>
        <taxon>Streptophyta</taxon>
        <taxon>Embryophyta</taxon>
        <taxon>Tracheophyta</taxon>
        <taxon>Spermatophyta</taxon>
        <taxon>Magnoliopsida</taxon>
        <taxon>eudicotyledons</taxon>
        <taxon>Gunneridae</taxon>
        <taxon>Pentapetalae</taxon>
        <taxon>rosids</taxon>
        <taxon>fabids</taxon>
        <taxon>Cucurbitales</taxon>
        <taxon>Cucurbitaceae</taxon>
        <taxon>Benincaseae</taxon>
        <taxon>Cucumis</taxon>
    </lineage>
</organism>
<gene>
    <name evidence="2" type="ORF">Csa_7G033360</name>
</gene>
<dbReference type="Gramene" id="KGN43428">
    <property type="protein sequence ID" value="KGN43428"/>
    <property type="gene ID" value="Csa_7G033360"/>
</dbReference>
<sequence length="136" mass="15427">MALRSGSFCYQLYRELHRSRSTNHCFSTLTISIPSLSIFFFFFFLLLFFFLFPVSSLFSSSSELQFDFNFFVSLPTSLVFCTSDSPAPIPNPDLASNSKPLALNRRIQYTARRDVGSSFCVNQIVENKSSLELSGL</sequence>
<accession>A0A0A0K1U7</accession>
<feature type="transmembrane region" description="Helical" evidence="1">
    <location>
        <begin position="31"/>
        <end position="52"/>
    </location>
</feature>
<name>A0A0A0K1U7_CUCSA</name>
<proteinExistence type="predicted"/>
<evidence type="ECO:0000313" key="3">
    <source>
        <dbReference type="Proteomes" id="UP000029981"/>
    </source>
</evidence>